<proteinExistence type="predicted"/>
<dbReference type="EMBL" id="CP001032">
    <property type="protein sequence ID" value="ACB73851.1"/>
    <property type="molecule type" value="Genomic_DNA"/>
</dbReference>
<reference evidence="2 3" key="1">
    <citation type="journal article" date="2011" name="J. Bacteriol.">
        <title>Genome sequence of the verrucomicrobium Opitutus terrae PB90-1, an abundant inhabitant of rice paddy soil ecosystems.</title>
        <authorList>
            <person name="van Passel M.W."/>
            <person name="Kant R."/>
            <person name="Palva A."/>
            <person name="Copeland A."/>
            <person name="Lucas S."/>
            <person name="Lapidus A."/>
            <person name="Glavina del Rio T."/>
            <person name="Pitluck S."/>
            <person name="Goltsman E."/>
            <person name="Clum A."/>
            <person name="Sun H."/>
            <person name="Schmutz J."/>
            <person name="Larimer F.W."/>
            <person name="Land M.L."/>
            <person name="Hauser L."/>
            <person name="Kyrpides N."/>
            <person name="Mikhailova N."/>
            <person name="Richardson P.P."/>
            <person name="Janssen P.H."/>
            <person name="de Vos W.M."/>
            <person name="Smidt H."/>
        </authorList>
    </citation>
    <scope>NUCLEOTIDE SEQUENCE [LARGE SCALE GENOMIC DNA]</scope>
    <source>
        <strain evidence="3">DSM 11246 / JCM 15787 / PB90-1</strain>
    </source>
</reference>
<protein>
    <submittedName>
        <fullName evidence="2">Uncharacterized protein</fullName>
    </submittedName>
</protein>
<dbReference type="Proteomes" id="UP000007013">
    <property type="component" value="Chromosome"/>
</dbReference>
<keyword evidence="1" id="KW-1133">Transmembrane helix</keyword>
<feature type="transmembrane region" description="Helical" evidence="1">
    <location>
        <begin position="12"/>
        <end position="33"/>
    </location>
</feature>
<accession>B1ZSJ4</accession>
<evidence type="ECO:0000313" key="2">
    <source>
        <dbReference type="EMBL" id="ACB73851.1"/>
    </source>
</evidence>
<evidence type="ECO:0000256" key="1">
    <source>
        <dbReference type="SAM" id="Phobius"/>
    </source>
</evidence>
<keyword evidence="1" id="KW-0472">Membrane</keyword>
<evidence type="ECO:0000313" key="3">
    <source>
        <dbReference type="Proteomes" id="UP000007013"/>
    </source>
</evidence>
<dbReference type="KEGG" id="ote:Oter_0561"/>
<dbReference type="RefSeq" id="WP_012373389.1">
    <property type="nucleotide sequence ID" value="NC_010571.1"/>
</dbReference>
<gene>
    <name evidence="2" type="ordered locus">Oter_0561</name>
</gene>
<name>B1ZSJ4_OPITP</name>
<keyword evidence="3" id="KW-1185">Reference proteome</keyword>
<organism evidence="2 3">
    <name type="scientific">Opitutus terrae (strain DSM 11246 / JCM 15787 / PB90-1)</name>
    <dbReference type="NCBI Taxonomy" id="452637"/>
    <lineage>
        <taxon>Bacteria</taxon>
        <taxon>Pseudomonadati</taxon>
        <taxon>Verrucomicrobiota</taxon>
        <taxon>Opitutia</taxon>
        <taxon>Opitutales</taxon>
        <taxon>Opitutaceae</taxon>
        <taxon>Opitutus</taxon>
    </lineage>
</organism>
<sequence length="76" mass="8079">MDSTEPADLSPLSFGAGLALGLMLILGLPRAAAPDQISGRRESVFELRTPDGRDQHLVLEGNARHEATDPMATAPR</sequence>
<dbReference type="AlphaFoldDB" id="B1ZSJ4"/>
<dbReference type="STRING" id="452637.Oter_0561"/>
<dbReference type="HOGENOM" id="CLU_2650932_0_0_0"/>
<keyword evidence="1" id="KW-0812">Transmembrane</keyword>